<dbReference type="InterPro" id="IPR010035">
    <property type="entry name" value="Thi_S"/>
</dbReference>
<dbReference type="InterPro" id="IPR016155">
    <property type="entry name" value="Mopterin_synth/thiamin_S_b"/>
</dbReference>
<dbReference type="RefSeq" id="WP_312741222.1">
    <property type="nucleotide sequence ID" value="NZ_CP116968.1"/>
</dbReference>
<dbReference type="KEGG" id="nneo:PQG83_11885"/>
<name>A0AA96JUB5_9BACT</name>
<dbReference type="InterPro" id="IPR003749">
    <property type="entry name" value="ThiS/MoaD-like"/>
</dbReference>
<dbReference type="NCBIfam" id="TIGR01683">
    <property type="entry name" value="thiS"/>
    <property type="match status" value="1"/>
</dbReference>
<dbReference type="SUPFAM" id="SSF54285">
    <property type="entry name" value="MoaD/ThiS"/>
    <property type="match status" value="1"/>
</dbReference>
<protein>
    <submittedName>
        <fullName evidence="1">Sulfur carrier protein ThiS</fullName>
    </submittedName>
</protein>
<dbReference type="Proteomes" id="UP001302494">
    <property type="component" value="Chromosome"/>
</dbReference>
<evidence type="ECO:0000313" key="2">
    <source>
        <dbReference type="Proteomes" id="UP001302494"/>
    </source>
</evidence>
<reference evidence="1 2" key="1">
    <citation type="submission" date="2023-01" db="EMBL/GenBank/DDBJ databases">
        <title>Cultivation and genomic characterization of new, ubiquitous marine nitrite-oxidizing bacteria from the Nitrospirales.</title>
        <authorList>
            <person name="Mueller A.J."/>
            <person name="Daebeler A."/>
            <person name="Herbold C.W."/>
            <person name="Kirkegaard R.H."/>
            <person name="Daims H."/>
        </authorList>
    </citation>
    <scope>NUCLEOTIDE SEQUENCE [LARGE SCALE GENOMIC DNA]</scope>
    <source>
        <strain evidence="1 2">DK</strain>
    </source>
</reference>
<dbReference type="CDD" id="cd00565">
    <property type="entry name" value="Ubl_ThiS"/>
    <property type="match status" value="1"/>
</dbReference>
<dbReference type="InterPro" id="IPR012675">
    <property type="entry name" value="Beta-grasp_dom_sf"/>
</dbReference>
<dbReference type="Gene3D" id="3.10.20.30">
    <property type="match status" value="1"/>
</dbReference>
<dbReference type="PANTHER" id="PTHR34472">
    <property type="entry name" value="SULFUR CARRIER PROTEIN THIS"/>
    <property type="match status" value="1"/>
</dbReference>
<evidence type="ECO:0000313" key="1">
    <source>
        <dbReference type="EMBL" id="WNM60463.1"/>
    </source>
</evidence>
<sequence length="84" mass="9394">MHGRNTLAIAFLSIRMKIVVNGEHREAEEPLTVAQLLETLHLRSEQVAVEINLKILDRGEFLNWNLQDGDKVEILSFIGGGSPT</sequence>
<dbReference type="Pfam" id="PF02597">
    <property type="entry name" value="ThiS"/>
    <property type="match status" value="1"/>
</dbReference>
<proteinExistence type="predicted"/>
<keyword evidence="2" id="KW-1185">Reference proteome</keyword>
<dbReference type="EMBL" id="CP116968">
    <property type="protein sequence ID" value="WNM60463.1"/>
    <property type="molecule type" value="Genomic_DNA"/>
</dbReference>
<dbReference type="AlphaFoldDB" id="A0AA96JUB5"/>
<organism evidence="1 2">
    <name type="scientific">Candidatus Nitrospira neomarina</name>
    <dbReference type="NCBI Taxonomy" id="3020899"/>
    <lineage>
        <taxon>Bacteria</taxon>
        <taxon>Pseudomonadati</taxon>
        <taxon>Nitrospirota</taxon>
        <taxon>Nitrospiria</taxon>
        <taxon>Nitrospirales</taxon>
        <taxon>Nitrospiraceae</taxon>
        <taxon>Nitrospira</taxon>
    </lineage>
</organism>
<gene>
    <name evidence="1" type="primary">thiS</name>
    <name evidence="1" type="ORF">PQG83_11885</name>
</gene>
<accession>A0AA96JUB5</accession>
<dbReference type="PANTHER" id="PTHR34472:SF1">
    <property type="entry name" value="SULFUR CARRIER PROTEIN THIS"/>
    <property type="match status" value="1"/>
</dbReference>